<gene>
    <name evidence="2" type="ORF">LD004_22205</name>
    <name evidence="1" type="ORF">LDZ35_05955</name>
</gene>
<dbReference type="EMBL" id="JAIWWW010000010">
    <property type="protein sequence ID" value="MCA4522755.1"/>
    <property type="molecule type" value="Genomic_DNA"/>
</dbReference>
<evidence type="ECO:0000313" key="3">
    <source>
        <dbReference type="Proteomes" id="UP001197958"/>
    </source>
</evidence>
<dbReference type="Proteomes" id="UP001198461">
    <property type="component" value="Unassembled WGS sequence"/>
</dbReference>
<accession>A0AAW4SFJ7</accession>
<dbReference type="AlphaFoldDB" id="A0AAW4SFJ7"/>
<dbReference type="SUPFAM" id="SSF46785">
    <property type="entry name" value="Winged helix' DNA-binding domain"/>
    <property type="match status" value="1"/>
</dbReference>
<evidence type="ECO:0008006" key="4">
    <source>
        <dbReference type="Google" id="ProtNLM"/>
    </source>
</evidence>
<dbReference type="InterPro" id="IPR036388">
    <property type="entry name" value="WH-like_DNA-bd_sf"/>
</dbReference>
<evidence type="ECO:0000313" key="1">
    <source>
        <dbReference type="EMBL" id="MCA4522755.1"/>
    </source>
</evidence>
<evidence type="ECO:0000313" key="2">
    <source>
        <dbReference type="EMBL" id="MCA4706318.1"/>
    </source>
</evidence>
<protein>
    <recommendedName>
        <fullName evidence="4">MarR family transcriptional regulator</fullName>
    </recommendedName>
</protein>
<reference evidence="1" key="1">
    <citation type="submission" date="2023-08" db="EMBL/GenBank/DDBJ databases">
        <title>Mucin Metabolism Genes Underlie the Key Renovations of Bacteroides xylanisolvens Genomes in Captive Great Apes.</title>
        <authorList>
            <person name="Nishida A.H."/>
        </authorList>
    </citation>
    <scope>NUCLEOTIDE SEQUENCE</scope>
    <source>
        <strain evidence="2">P13.H9</strain>
        <strain evidence="1">P19.10B</strain>
    </source>
</reference>
<dbReference type="Proteomes" id="UP001197958">
    <property type="component" value="Unassembled WGS sequence"/>
</dbReference>
<name>A0AAW4SFJ7_9BACE</name>
<dbReference type="RefSeq" id="WP_225449699.1">
    <property type="nucleotide sequence ID" value="NZ_JAIWWH010000021.1"/>
</dbReference>
<comment type="caution">
    <text evidence="1">The sequence shown here is derived from an EMBL/GenBank/DDBJ whole genome shotgun (WGS) entry which is preliminary data.</text>
</comment>
<sequence length="359" mass="41047">MKLHIKSALFRQNMPDSQLLSLFLHRFNVSLKCSRMELKKEIRILGRRIEVEPRAKESLKGITVGEKLSYSFYDGTYQGMSLLFVKPKKEVNPSPRACAITGKRLTEALGLPAVFILAPGPTYERHRLADKGVFFVMSEEYAHLPGIIALEKTSNRKIAEVLTPVAQYMLLYHLQVGSLEGMSPRDIAPLLPYSYESVTLGVTCLEDVGLCQKIQNGQRSKVVHFELKGKELWDKAQNVLLSPVENLIYCDDIRLDAEYPVCGINALAHYTMLNPDREQMMMMTSKEYRAVKSADVMENPNIYDGNYIIEVWKYPVVSKIGDKNQWVDRLSLVLSLREDNDPRVEKEVERIISEQKWTD</sequence>
<proteinExistence type="predicted"/>
<dbReference type="InterPro" id="IPR036390">
    <property type="entry name" value="WH_DNA-bd_sf"/>
</dbReference>
<organism evidence="1 3">
    <name type="scientific">Bacteroides xylanisolvens</name>
    <dbReference type="NCBI Taxonomy" id="371601"/>
    <lineage>
        <taxon>Bacteria</taxon>
        <taxon>Pseudomonadati</taxon>
        <taxon>Bacteroidota</taxon>
        <taxon>Bacteroidia</taxon>
        <taxon>Bacteroidales</taxon>
        <taxon>Bacteroidaceae</taxon>
        <taxon>Bacteroides</taxon>
    </lineage>
</organism>
<dbReference type="Gene3D" id="1.10.10.10">
    <property type="entry name" value="Winged helix-like DNA-binding domain superfamily/Winged helix DNA-binding domain"/>
    <property type="match status" value="1"/>
</dbReference>
<dbReference type="EMBL" id="JAIWYE010000037">
    <property type="protein sequence ID" value="MCA4706318.1"/>
    <property type="molecule type" value="Genomic_DNA"/>
</dbReference>